<dbReference type="EMBL" id="FNUC01000004">
    <property type="protein sequence ID" value="SEF18358.1"/>
    <property type="molecule type" value="Genomic_DNA"/>
</dbReference>
<protein>
    <submittedName>
        <fullName evidence="1">Uncharacterized protein</fullName>
    </submittedName>
</protein>
<evidence type="ECO:0000313" key="2">
    <source>
        <dbReference type="Proteomes" id="UP000181980"/>
    </source>
</evidence>
<name>A0A1H5PYV2_9ACTN</name>
<accession>A0A1H5PYV2</accession>
<keyword evidence="2" id="KW-1185">Reference proteome</keyword>
<dbReference type="STRING" id="561176.SAMN04488561_6418"/>
<organism evidence="1 2">
    <name type="scientific">Jiangella alba</name>
    <dbReference type="NCBI Taxonomy" id="561176"/>
    <lineage>
        <taxon>Bacteria</taxon>
        <taxon>Bacillati</taxon>
        <taxon>Actinomycetota</taxon>
        <taxon>Actinomycetes</taxon>
        <taxon>Jiangellales</taxon>
        <taxon>Jiangellaceae</taxon>
        <taxon>Jiangella</taxon>
    </lineage>
</organism>
<evidence type="ECO:0000313" key="1">
    <source>
        <dbReference type="EMBL" id="SEF18358.1"/>
    </source>
</evidence>
<gene>
    <name evidence="1" type="ORF">SAMN04488561_6418</name>
</gene>
<proteinExistence type="predicted"/>
<reference evidence="2" key="1">
    <citation type="submission" date="2016-10" db="EMBL/GenBank/DDBJ databases">
        <authorList>
            <person name="Varghese N."/>
            <person name="Submissions S."/>
        </authorList>
    </citation>
    <scope>NUCLEOTIDE SEQUENCE [LARGE SCALE GENOMIC DNA]</scope>
    <source>
        <strain evidence="2">DSM 45237</strain>
    </source>
</reference>
<dbReference type="Proteomes" id="UP000181980">
    <property type="component" value="Unassembled WGS sequence"/>
</dbReference>
<dbReference type="RefSeq" id="WP_069112096.1">
    <property type="nucleotide sequence ID" value="NZ_FNUC01000004.1"/>
</dbReference>
<dbReference type="AlphaFoldDB" id="A0A1H5PYV2"/>
<sequence>MLVVHDWDSMIADELERSWAAGVWTRAYDAKYQHVAGQPITSLSEAEARERLRRAETGGA</sequence>